<dbReference type="InterPro" id="IPR017938">
    <property type="entry name" value="Riboflavin_synthase-like_b-brl"/>
</dbReference>
<dbReference type="AlphaFoldDB" id="A0A087DG13"/>
<dbReference type="PANTHER" id="PTHR21098">
    <property type="entry name" value="RIBOFLAVIN SYNTHASE ALPHA CHAIN"/>
    <property type="match status" value="1"/>
</dbReference>
<dbReference type="GO" id="GO:0004746">
    <property type="term" value="F:riboflavin synthase activity"/>
    <property type="evidence" value="ECO:0007669"/>
    <property type="project" value="UniProtKB-UniRule"/>
</dbReference>
<evidence type="ECO:0000256" key="3">
    <source>
        <dbReference type="ARBA" id="ARBA00004887"/>
    </source>
</evidence>
<reference evidence="13 14" key="1">
    <citation type="submission" date="2014-03" db="EMBL/GenBank/DDBJ databases">
        <title>Genomics of Bifidobacteria.</title>
        <authorList>
            <person name="Ventura M."/>
            <person name="Milani C."/>
            <person name="Lugli G.A."/>
        </authorList>
    </citation>
    <scope>NUCLEOTIDE SEQUENCE [LARGE SCALE GENOMIC DNA]</scope>
    <source>
        <strain evidence="13 14">DSM 23968</strain>
    </source>
</reference>
<evidence type="ECO:0000256" key="9">
    <source>
        <dbReference type="ARBA" id="ARBA00022737"/>
    </source>
</evidence>
<dbReference type="CDD" id="cd00402">
    <property type="entry name" value="Riboflavin_synthase_like"/>
    <property type="match status" value="1"/>
</dbReference>
<evidence type="ECO:0000256" key="6">
    <source>
        <dbReference type="ARBA" id="ARBA00013950"/>
    </source>
</evidence>
<comment type="caution">
    <text evidence="13">The sequence shown here is derived from an EMBL/GenBank/DDBJ whole genome shotgun (WGS) entry which is preliminary data.</text>
</comment>
<evidence type="ECO:0000313" key="13">
    <source>
        <dbReference type="EMBL" id="KFI94463.1"/>
    </source>
</evidence>
<dbReference type="PIRSF" id="PIRSF000498">
    <property type="entry name" value="Riboflavin_syn_A"/>
    <property type="match status" value="1"/>
</dbReference>
<dbReference type="InterPro" id="IPR023366">
    <property type="entry name" value="ATP_synth_asu-like_sf"/>
</dbReference>
<dbReference type="NCBIfam" id="TIGR00187">
    <property type="entry name" value="ribE"/>
    <property type="match status" value="1"/>
</dbReference>
<organism evidence="13 14">
    <name type="scientific">Bifidobacterium stellenboschense</name>
    <dbReference type="NCBI Taxonomy" id="762211"/>
    <lineage>
        <taxon>Bacteria</taxon>
        <taxon>Bacillati</taxon>
        <taxon>Actinomycetota</taxon>
        <taxon>Actinomycetes</taxon>
        <taxon>Bifidobacteriales</taxon>
        <taxon>Bifidobacteriaceae</taxon>
        <taxon>Bifidobacterium</taxon>
    </lineage>
</organism>
<evidence type="ECO:0000313" key="14">
    <source>
        <dbReference type="Proteomes" id="UP000029004"/>
    </source>
</evidence>
<dbReference type="InterPro" id="IPR026017">
    <property type="entry name" value="Lumazine-bd_dom"/>
</dbReference>
<dbReference type="eggNOG" id="COG0307">
    <property type="taxonomic scope" value="Bacteria"/>
</dbReference>
<comment type="pathway">
    <text evidence="3">Cofactor biosynthesis; riboflavin biosynthesis; riboflavin from 2-hydroxy-3-oxobutyl phosphate and 5-amino-6-(D-ribitylamino)uracil: step 2/2.</text>
</comment>
<dbReference type="OrthoDB" id="9788537at2"/>
<dbReference type="FunFam" id="2.40.30.20:FF:000003">
    <property type="entry name" value="Riboflavin synthase, alpha subunit"/>
    <property type="match status" value="1"/>
</dbReference>
<proteinExistence type="predicted"/>
<evidence type="ECO:0000256" key="2">
    <source>
        <dbReference type="ARBA" id="ARBA00002803"/>
    </source>
</evidence>
<feature type="domain" description="Lumazine-binding" evidence="12">
    <location>
        <begin position="1"/>
        <end position="97"/>
    </location>
</feature>
<name>A0A087DG13_9BIFI</name>
<evidence type="ECO:0000256" key="10">
    <source>
        <dbReference type="NCBIfam" id="TIGR00187"/>
    </source>
</evidence>
<keyword evidence="14" id="KW-1185">Reference proteome</keyword>
<comment type="subunit">
    <text evidence="4">Homotrimer.</text>
</comment>
<dbReference type="STRING" id="762211.BSTEL_2074"/>
<dbReference type="SUPFAM" id="SSF63380">
    <property type="entry name" value="Riboflavin synthase domain-like"/>
    <property type="match status" value="2"/>
</dbReference>
<dbReference type="Pfam" id="PF00677">
    <property type="entry name" value="Lum_binding"/>
    <property type="match status" value="2"/>
</dbReference>
<dbReference type="FunFam" id="2.40.30.20:FF:000004">
    <property type="entry name" value="Riboflavin synthase, alpha subunit"/>
    <property type="match status" value="1"/>
</dbReference>
<feature type="repeat" description="Lumazine-binding" evidence="11">
    <location>
        <begin position="1"/>
        <end position="97"/>
    </location>
</feature>
<feature type="domain" description="Lumazine-binding" evidence="12">
    <location>
        <begin position="98"/>
        <end position="194"/>
    </location>
</feature>
<dbReference type="EMBL" id="JGZP01000022">
    <property type="protein sequence ID" value="KFI94463.1"/>
    <property type="molecule type" value="Genomic_DNA"/>
</dbReference>
<protein>
    <recommendedName>
        <fullName evidence="6 10">Riboflavin synthase</fullName>
        <ecNumber evidence="5 10">2.5.1.9</ecNumber>
    </recommendedName>
</protein>
<evidence type="ECO:0000256" key="8">
    <source>
        <dbReference type="ARBA" id="ARBA00022679"/>
    </source>
</evidence>
<keyword evidence="8 13" id="KW-0808">Transferase</keyword>
<accession>A0A087DG13</accession>
<keyword evidence="9" id="KW-0677">Repeat</keyword>
<dbReference type="GO" id="GO:0009231">
    <property type="term" value="P:riboflavin biosynthetic process"/>
    <property type="evidence" value="ECO:0007669"/>
    <property type="project" value="UniProtKB-KW"/>
</dbReference>
<evidence type="ECO:0000256" key="1">
    <source>
        <dbReference type="ARBA" id="ARBA00000968"/>
    </source>
</evidence>
<dbReference type="PANTHER" id="PTHR21098:SF12">
    <property type="entry name" value="RIBOFLAVIN SYNTHASE"/>
    <property type="match status" value="1"/>
</dbReference>
<evidence type="ECO:0000256" key="7">
    <source>
        <dbReference type="ARBA" id="ARBA00022619"/>
    </source>
</evidence>
<dbReference type="RefSeq" id="WP_034530037.1">
    <property type="nucleotide sequence ID" value="NZ_JGZP01000022.1"/>
</dbReference>
<gene>
    <name evidence="13" type="ORF">BSTEL_2074</name>
</gene>
<dbReference type="NCBIfam" id="NF006767">
    <property type="entry name" value="PRK09289.1"/>
    <property type="match status" value="1"/>
</dbReference>
<evidence type="ECO:0000256" key="11">
    <source>
        <dbReference type="PROSITE-ProRule" id="PRU00524"/>
    </source>
</evidence>
<evidence type="ECO:0000259" key="12">
    <source>
        <dbReference type="PROSITE" id="PS51177"/>
    </source>
</evidence>
<dbReference type="EC" id="2.5.1.9" evidence="5 10"/>
<dbReference type="Proteomes" id="UP000029004">
    <property type="component" value="Unassembled WGS sequence"/>
</dbReference>
<feature type="repeat" description="Lumazine-binding" evidence="11">
    <location>
        <begin position="98"/>
        <end position="194"/>
    </location>
</feature>
<comment type="catalytic activity">
    <reaction evidence="1">
        <text>2 6,7-dimethyl-8-(1-D-ribityl)lumazine + H(+) = 5-amino-6-(D-ribitylamino)uracil + riboflavin</text>
        <dbReference type="Rhea" id="RHEA:20772"/>
        <dbReference type="ChEBI" id="CHEBI:15378"/>
        <dbReference type="ChEBI" id="CHEBI:15934"/>
        <dbReference type="ChEBI" id="CHEBI:57986"/>
        <dbReference type="ChEBI" id="CHEBI:58201"/>
        <dbReference type="EC" id="2.5.1.9"/>
    </reaction>
</comment>
<evidence type="ECO:0000256" key="4">
    <source>
        <dbReference type="ARBA" id="ARBA00011233"/>
    </source>
</evidence>
<evidence type="ECO:0000256" key="5">
    <source>
        <dbReference type="ARBA" id="ARBA00012827"/>
    </source>
</evidence>
<comment type="function">
    <text evidence="2">Catalyzes the dismutation of two molecules of 6,7-dimethyl-8-ribityllumazine, resulting in the formation of riboflavin and 5-amino-6-(D-ribitylamino)uracil.</text>
</comment>
<sequence length="228" mass="23721">MFTGIVEDLGTVVGLENGADFARLSVDSPTVVTDRTAIGESIAVNGVCLTVTSVRGTAFTADVMHETLRRSSLGSLRRGDHVDVERAMPADGRFSGHIVSGHIDGTGVVTSITRDGIAVVYTIRAPYALMRFIAEKGSIAVEGISLTVTHAGRDTFGVSIIPHTAAHTVLDERRIGDVVNLETDPIAKYTARLLEMPANGGTDDVTAGTAGDAGTGAITADFLAAHGF</sequence>
<dbReference type="InterPro" id="IPR001783">
    <property type="entry name" value="Lumazine-bd"/>
</dbReference>
<dbReference type="PROSITE" id="PS51177">
    <property type="entry name" value="LUMAZINE_BIND"/>
    <property type="match status" value="2"/>
</dbReference>
<keyword evidence="7" id="KW-0686">Riboflavin biosynthesis</keyword>
<dbReference type="Gene3D" id="2.40.30.20">
    <property type="match status" value="2"/>
</dbReference>